<evidence type="ECO:0000256" key="10">
    <source>
        <dbReference type="ARBA" id="ARBA00022741"/>
    </source>
</evidence>
<dbReference type="GO" id="GO:0005737">
    <property type="term" value="C:cytoplasm"/>
    <property type="evidence" value="ECO:0007669"/>
    <property type="project" value="UniProtKB-SubCell"/>
</dbReference>
<dbReference type="SMART" id="SM00295">
    <property type="entry name" value="B41"/>
    <property type="match status" value="1"/>
</dbReference>
<dbReference type="Pfam" id="PF03623">
    <property type="entry name" value="Focal_AT"/>
    <property type="match status" value="2"/>
</dbReference>
<dbReference type="SUPFAM" id="SSF47031">
    <property type="entry name" value="Second domain of FERM"/>
    <property type="match status" value="1"/>
</dbReference>
<sequence>TCFGLRLTHVPSGDIHWLHPDMGVSHVRERYEQNRPQDEWRYELRIRYLPKGFLNQFAEDKPTLNYFYQQVKNDYMLEIADQVEQEMALKLGCLEIRRFYREMRGNALDKKSNYELLDVTLLFLSVFQAKTLRKQIQQTFKQFANLNDEQSILKFFEILAPVHRFDKECFRCALGSSWVISVDLAIGPEEGISYLTDKGSTPTHLANFTQVQSIHYSCVEEKERKGVLQLDVAGAAEPLTISTPSFAAAENMADLIDGYCRLLNAVSQSFIVRPQKGTSASHCYTDRCCFCLPAETDDYAEIIDEEDTYTMPSTQDYEIQRDRIELGRCIGEGQFGDVHQGVYISPENPSLSVAIKTCKNCTSDSVREKFLQEALTMRQFDHPHIVKLIGIITENPVWIIMELCTLGELRSFLQIRKYNLDLSTLILFAYQLSTALAYLESKRFVHRDIAARNVLVSSTDCVKLGDFGLSRYMEDSSYYKASKGKLPIKWMAPESINFRRFTSASDVWMFGVCMWEILMFGIKPFQGVKNNDVIGRIENGERLAMPQNCPPTLYSLMTKCWSYDPSKRPRFTELQTQLSTILDEEKAQQEERFRMEMRRQVTVSWDAGNSDEAPPKPSRPGYPSPRSSDGYFPSPPHNHYQVGSGFPGAGFPLQASVLDPHEAWNHHRHEVPVWSPNMEVSEETGRSDGGALGRSQGMEETLIKQQQQMEEDQRWLQQEESFLGDLQCHGEDCFSLPVRVAASNTDHTRPESSKQMNREHTPAKPPRETTTHTLIRAQMLSCPHCQIQPQEISPPPTANLDRSSDKVYEHVTGLVKAVIEMSSRIQPAPPEEYVPMVKIEMAQKLLNSDLAELIGKMRLAQQYVLTSLQQDYKKQMLTAAHALAVDAKNLLDIIDQARMKMH</sequence>
<dbReference type="Gene3D" id="1.10.510.10">
    <property type="entry name" value="Transferase(Phosphotransferase) domain 1"/>
    <property type="match status" value="1"/>
</dbReference>
<dbReference type="InterPro" id="IPR008266">
    <property type="entry name" value="Tyr_kinase_AS"/>
</dbReference>
<evidence type="ECO:0000313" key="22">
    <source>
        <dbReference type="Ensembl" id="ENSSRHP00000008785.1"/>
    </source>
</evidence>
<evidence type="ECO:0000256" key="6">
    <source>
        <dbReference type="ARBA" id="ARBA00022475"/>
    </source>
</evidence>
<dbReference type="GO" id="GO:0007172">
    <property type="term" value="P:signal complex assembly"/>
    <property type="evidence" value="ECO:0007669"/>
    <property type="project" value="InterPro"/>
</dbReference>
<evidence type="ECO:0000256" key="9">
    <source>
        <dbReference type="ARBA" id="ARBA00022679"/>
    </source>
</evidence>
<evidence type="ECO:0000256" key="12">
    <source>
        <dbReference type="ARBA" id="ARBA00022840"/>
    </source>
</evidence>
<dbReference type="PROSITE" id="PS50057">
    <property type="entry name" value="FERM_3"/>
    <property type="match status" value="1"/>
</dbReference>
<dbReference type="Pfam" id="PF07714">
    <property type="entry name" value="PK_Tyr_Ser-Thr"/>
    <property type="match status" value="1"/>
</dbReference>
<dbReference type="GO" id="GO:0008284">
    <property type="term" value="P:positive regulation of cell population proliferation"/>
    <property type="evidence" value="ECO:0007669"/>
    <property type="project" value="UniProtKB-ARBA"/>
</dbReference>
<dbReference type="InterPro" id="IPR017441">
    <property type="entry name" value="Protein_kinase_ATP_BS"/>
</dbReference>
<dbReference type="Pfam" id="PF21477">
    <property type="entry name" value="FERM_C_FAK1"/>
    <property type="match status" value="1"/>
</dbReference>
<dbReference type="PROSITE" id="PS00107">
    <property type="entry name" value="PROTEIN_KINASE_ATP"/>
    <property type="match status" value="1"/>
</dbReference>
<dbReference type="Gene3D" id="2.30.29.30">
    <property type="entry name" value="Pleckstrin-homology domain (PH domain)/Phosphotyrosine-binding domain (PTB)"/>
    <property type="match status" value="1"/>
</dbReference>
<dbReference type="PANTHER" id="PTHR46221:SF9">
    <property type="entry name" value="NON-SPECIFIC PROTEIN-TYROSINE KINASE"/>
    <property type="match status" value="1"/>
</dbReference>
<dbReference type="InterPro" id="IPR036137">
    <property type="entry name" value="Focal_adhe_kin_target_dom_sf"/>
</dbReference>
<evidence type="ECO:0000259" key="21">
    <source>
        <dbReference type="PROSITE" id="PS50057"/>
    </source>
</evidence>
<dbReference type="SUPFAM" id="SSF68993">
    <property type="entry name" value="FAT domain of focal adhesion kinase"/>
    <property type="match status" value="1"/>
</dbReference>
<feature type="binding site" evidence="18">
    <location>
        <position position="356"/>
    </location>
    <ligand>
        <name>ATP</name>
        <dbReference type="ChEBI" id="CHEBI:30616"/>
    </ligand>
</feature>
<feature type="domain" description="FERM" evidence="21">
    <location>
        <begin position="1"/>
        <end position="267"/>
    </location>
</feature>
<evidence type="ECO:0000313" key="23">
    <source>
        <dbReference type="Proteomes" id="UP000472270"/>
    </source>
</evidence>
<dbReference type="PROSITE" id="PS00109">
    <property type="entry name" value="PROTEIN_KINASE_TYR"/>
    <property type="match status" value="1"/>
</dbReference>
<dbReference type="InterPro" id="IPR000719">
    <property type="entry name" value="Prot_kinase_dom"/>
</dbReference>
<feature type="compositionally biased region" description="Basic and acidic residues" evidence="19">
    <location>
        <begin position="746"/>
        <end position="768"/>
    </location>
</feature>
<dbReference type="InterPro" id="IPR014352">
    <property type="entry name" value="FERM/acyl-CoA-bd_prot_sf"/>
</dbReference>
<keyword evidence="7" id="KW-0963">Cytoplasm</keyword>
<reference evidence="22" key="2">
    <citation type="submission" date="2025-09" db="UniProtKB">
        <authorList>
            <consortium name="Ensembl"/>
        </authorList>
    </citation>
    <scope>IDENTIFICATION</scope>
</reference>
<evidence type="ECO:0000256" key="14">
    <source>
        <dbReference type="ARBA" id="ARBA00023136"/>
    </source>
</evidence>
<evidence type="ECO:0000256" key="2">
    <source>
        <dbReference type="ARBA" id="ARBA00004316"/>
    </source>
</evidence>
<dbReference type="FunFam" id="3.30.200.20:FF:000047">
    <property type="entry name" value="focal adhesion kinase 1 isoform X2"/>
    <property type="match status" value="1"/>
</dbReference>
<feature type="region of interest" description="Disordered" evidence="19">
    <location>
        <begin position="743"/>
        <end position="768"/>
    </location>
</feature>
<dbReference type="InterPro" id="IPR019748">
    <property type="entry name" value="FERM_central"/>
</dbReference>
<dbReference type="Gene3D" id="1.20.120.330">
    <property type="entry name" value="Nucleotidyltransferases domain 2"/>
    <property type="match status" value="1"/>
</dbReference>
<name>A0A673G9B6_9TELE</name>
<keyword evidence="16" id="KW-0966">Cell projection</keyword>
<keyword evidence="10 18" id="KW-0547">Nucleotide-binding</keyword>
<dbReference type="SUPFAM" id="SSF50729">
    <property type="entry name" value="PH domain-like"/>
    <property type="match status" value="1"/>
</dbReference>
<feature type="region of interest" description="Disordered" evidence="19">
    <location>
        <begin position="604"/>
        <end position="646"/>
    </location>
</feature>
<keyword evidence="12 18" id="KW-0067">ATP-binding</keyword>
<dbReference type="GO" id="GO:0005925">
    <property type="term" value="C:focal adhesion"/>
    <property type="evidence" value="ECO:0007669"/>
    <property type="project" value="UniProtKB-SubCell"/>
</dbReference>
<dbReference type="PRINTS" id="PR00109">
    <property type="entry name" value="TYRKINASE"/>
</dbReference>
<keyword evidence="13" id="KW-0965">Cell junction</keyword>
<keyword evidence="6" id="KW-1003">Cell membrane</keyword>
<dbReference type="AlphaFoldDB" id="A0A673G9B6"/>
<keyword evidence="14" id="KW-0472">Membrane</keyword>
<dbReference type="PANTHER" id="PTHR46221">
    <property type="entry name" value="FERM AND PDZ DOMAIN-CONTAINING PROTEIN FAMILY MEMBER"/>
    <property type="match status" value="1"/>
</dbReference>
<dbReference type="PROSITE" id="PS50011">
    <property type="entry name" value="PROTEIN_KINASE_DOM"/>
    <property type="match status" value="1"/>
</dbReference>
<comment type="catalytic activity">
    <reaction evidence="17">
        <text>L-tyrosyl-[protein] + ATP = O-phospho-L-tyrosyl-[protein] + ADP + H(+)</text>
        <dbReference type="Rhea" id="RHEA:10596"/>
        <dbReference type="Rhea" id="RHEA-COMP:10136"/>
        <dbReference type="Rhea" id="RHEA-COMP:20101"/>
        <dbReference type="ChEBI" id="CHEBI:15378"/>
        <dbReference type="ChEBI" id="CHEBI:30616"/>
        <dbReference type="ChEBI" id="CHEBI:46858"/>
        <dbReference type="ChEBI" id="CHEBI:61978"/>
        <dbReference type="ChEBI" id="CHEBI:456216"/>
        <dbReference type="EC" id="2.7.10.2"/>
    </reaction>
</comment>
<dbReference type="EC" id="2.7.10.2" evidence="5"/>
<dbReference type="Gene3D" id="3.30.200.20">
    <property type="entry name" value="Phosphorylase Kinase, domain 1"/>
    <property type="match status" value="1"/>
</dbReference>
<evidence type="ECO:0000259" key="20">
    <source>
        <dbReference type="PROSITE" id="PS50011"/>
    </source>
</evidence>
<keyword evidence="11" id="KW-0418">Kinase</keyword>
<accession>A0A673G9B6</accession>
<gene>
    <name evidence="22" type="primary">LOC107751817</name>
</gene>
<dbReference type="InterPro" id="IPR001245">
    <property type="entry name" value="Ser-Thr/Tyr_kinase_cat_dom"/>
</dbReference>
<evidence type="ECO:0000256" key="18">
    <source>
        <dbReference type="PROSITE-ProRule" id="PRU10141"/>
    </source>
</evidence>
<dbReference type="GO" id="GO:0004715">
    <property type="term" value="F:non-membrane spanning protein tyrosine kinase activity"/>
    <property type="evidence" value="ECO:0007669"/>
    <property type="project" value="UniProtKB-EC"/>
</dbReference>
<dbReference type="Ensembl" id="ENSSRHT00000009058.1">
    <property type="protein sequence ID" value="ENSSRHP00000008785.1"/>
    <property type="gene ID" value="ENSSRHG00000003935.1"/>
</dbReference>
<dbReference type="Gene3D" id="3.10.20.90">
    <property type="entry name" value="Phosphatidylinositol 3-kinase Catalytic Subunit, Chain A, domain 1"/>
    <property type="match status" value="1"/>
</dbReference>
<evidence type="ECO:0000256" key="7">
    <source>
        <dbReference type="ARBA" id="ARBA00022490"/>
    </source>
</evidence>
<evidence type="ECO:0000256" key="13">
    <source>
        <dbReference type="ARBA" id="ARBA00022949"/>
    </source>
</evidence>
<dbReference type="InterPro" id="IPR019749">
    <property type="entry name" value="Band_41_domain"/>
</dbReference>
<evidence type="ECO:0000256" key="17">
    <source>
        <dbReference type="ARBA" id="ARBA00051245"/>
    </source>
</evidence>
<reference evidence="22" key="1">
    <citation type="submission" date="2025-08" db="UniProtKB">
        <authorList>
            <consortium name="Ensembl"/>
        </authorList>
    </citation>
    <scope>IDENTIFICATION</scope>
</reference>
<dbReference type="SUPFAM" id="SSF54236">
    <property type="entry name" value="Ubiquitin-like"/>
    <property type="match status" value="1"/>
</dbReference>
<organism evidence="22 23">
    <name type="scientific">Sinocyclocheilus rhinocerous</name>
    <dbReference type="NCBI Taxonomy" id="307959"/>
    <lineage>
        <taxon>Eukaryota</taxon>
        <taxon>Metazoa</taxon>
        <taxon>Chordata</taxon>
        <taxon>Craniata</taxon>
        <taxon>Vertebrata</taxon>
        <taxon>Euteleostomi</taxon>
        <taxon>Actinopterygii</taxon>
        <taxon>Neopterygii</taxon>
        <taxon>Teleostei</taxon>
        <taxon>Ostariophysi</taxon>
        <taxon>Cypriniformes</taxon>
        <taxon>Cyprinidae</taxon>
        <taxon>Cyprininae</taxon>
        <taxon>Sinocyclocheilus</taxon>
    </lineage>
</organism>
<keyword evidence="8" id="KW-0597">Phosphoprotein</keyword>
<dbReference type="InterPro" id="IPR041784">
    <property type="entry name" value="FAK1/PYK2_FERM_C"/>
</dbReference>
<evidence type="ECO:0000256" key="5">
    <source>
        <dbReference type="ARBA" id="ARBA00011903"/>
    </source>
</evidence>
<dbReference type="Pfam" id="PF00373">
    <property type="entry name" value="FERM_M"/>
    <property type="match status" value="1"/>
</dbReference>
<dbReference type="InterPro" id="IPR049385">
    <property type="entry name" value="FAK1-like_FERM_C"/>
</dbReference>
<dbReference type="InterPro" id="IPR000299">
    <property type="entry name" value="FERM_domain"/>
</dbReference>
<evidence type="ECO:0000256" key="19">
    <source>
        <dbReference type="SAM" id="MobiDB-lite"/>
    </source>
</evidence>
<dbReference type="InterPro" id="IPR005189">
    <property type="entry name" value="Focal_adhesion_kin_target_dom"/>
</dbReference>
<evidence type="ECO:0000256" key="4">
    <source>
        <dbReference type="ARBA" id="ARBA00004496"/>
    </source>
</evidence>
<evidence type="ECO:0000256" key="16">
    <source>
        <dbReference type="ARBA" id="ARBA00023273"/>
    </source>
</evidence>
<keyword evidence="23" id="KW-1185">Reference proteome</keyword>
<dbReference type="FunFam" id="1.10.510.10:FF:000039">
    <property type="entry name" value="Focal adhesion kinase, isoform D"/>
    <property type="match status" value="1"/>
</dbReference>
<dbReference type="FunFam" id="1.20.80.10:FF:000004">
    <property type="entry name" value="Protein-tyrosine kinase 2-beta isoform 1"/>
    <property type="match status" value="1"/>
</dbReference>
<dbReference type="FunFam" id="2.30.29.30:FF:000058">
    <property type="entry name" value="focal adhesion kinase 1 isoform X1"/>
    <property type="match status" value="1"/>
</dbReference>
<dbReference type="GO" id="GO:0005524">
    <property type="term" value="F:ATP binding"/>
    <property type="evidence" value="ECO:0007669"/>
    <property type="project" value="UniProtKB-UniRule"/>
</dbReference>
<evidence type="ECO:0000256" key="15">
    <source>
        <dbReference type="ARBA" id="ARBA00023137"/>
    </source>
</evidence>
<dbReference type="Gene3D" id="1.20.80.10">
    <property type="match status" value="1"/>
</dbReference>
<dbReference type="Gene3D" id="1.20.5.540">
    <property type="entry name" value="Single helix bin"/>
    <property type="match status" value="1"/>
</dbReference>
<dbReference type="CDD" id="cd13190">
    <property type="entry name" value="FERM_C_FAK1"/>
    <property type="match status" value="1"/>
</dbReference>
<dbReference type="InterPro" id="IPR011009">
    <property type="entry name" value="Kinase-like_dom_sf"/>
</dbReference>
<evidence type="ECO:0000256" key="3">
    <source>
        <dbReference type="ARBA" id="ARBA00004413"/>
    </source>
</evidence>
<keyword evidence="9" id="KW-0808">Transferase</keyword>
<dbReference type="GO" id="GO:0005886">
    <property type="term" value="C:plasma membrane"/>
    <property type="evidence" value="ECO:0007669"/>
    <property type="project" value="UniProtKB-SubCell"/>
</dbReference>
<dbReference type="GO" id="GO:0042995">
    <property type="term" value="C:cell projection"/>
    <property type="evidence" value="ECO:0007669"/>
    <property type="project" value="UniProtKB-SubCell"/>
</dbReference>
<comment type="subcellular location">
    <subcellularLocation>
        <location evidence="1">Cell junction</location>
        <location evidence="1">Focal adhesion</location>
    </subcellularLocation>
    <subcellularLocation>
        <location evidence="3">Cell membrane</location>
        <topology evidence="3">Peripheral membrane protein</topology>
        <orientation evidence="3">Cytoplasmic side</orientation>
    </subcellularLocation>
    <subcellularLocation>
        <location evidence="2">Cell projection</location>
    </subcellularLocation>
    <subcellularLocation>
        <location evidence="4">Cytoplasm</location>
    </subcellularLocation>
</comment>
<dbReference type="InterPro" id="IPR011993">
    <property type="entry name" value="PH-like_dom_sf"/>
</dbReference>
<dbReference type="SUPFAM" id="SSF56112">
    <property type="entry name" value="Protein kinase-like (PK-like)"/>
    <property type="match status" value="1"/>
</dbReference>
<protein>
    <recommendedName>
        <fullName evidence="5">non-specific protein-tyrosine kinase</fullName>
        <ecNumber evidence="5">2.7.10.2</ecNumber>
    </recommendedName>
</protein>
<dbReference type="Pfam" id="PF18038">
    <property type="entry name" value="FERM_N_2"/>
    <property type="match status" value="1"/>
</dbReference>
<dbReference type="InterPro" id="IPR020635">
    <property type="entry name" value="Tyr_kinase_cat_dom"/>
</dbReference>
<dbReference type="InterPro" id="IPR029071">
    <property type="entry name" value="Ubiquitin-like_domsf"/>
</dbReference>
<proteinExistence type="predicted"/>
<evidence type="ECO:0000256" key="1">
    <source>
        <dbReference type="ARBA" id="ARBA00004246"/>
    </source>
</evidence>
<dbReference type="Proteomes" id="UP000472270">
    <property type="component" value="Unassembled WGS sequence"/>
</dbReference>
<dbReference type="InterPro" id="IPR041390">
    <property type="entry name" value="FADK_N"/>
</dbReference>
<dbReference type="CDD" id="cd05056">
    <property type="entry name" value="PTKc_FAK"/>
    <property type="match status" value="1"/>
</dbReference>
<dbReference type="CDD" id="cd14473">
    <property type="entry name" value="FERM_B-lobe"/>
    <property type="match status" value="1"/>
</dbReference>
<keyword evidence="15" id="KW-0829">Tyrosine-protein kinase</keyword>
<evidence type="ECO:0000256" key="11">
    <source>
        <dbReference type="ARBA" id="ARBA00022777"/>
    </source>
</evidence>
<evidence type="ECO:0000256" key="8">
    <source>
        <dbReference type="ARBA" id="ARBA00022553"/>
    </source>
</evidence>
<dbReference type="SMART" id="SM00219">
    <property type="entry name" value="TyrKc"/>
    <property type="match status" value="1"/>
</dbReference>
<dbReference type="InterPro" id="IPR035963">
    <property type="entry name" value="FERM_2"/>
</dbReference>
<feature type="domain" description="Protein kinase" evidence="20">
    <location>
        <begin position="324"/>
        <end position="582"/>
    </location>
</feature>